<dbReference type="Proteomes" id="UP000234345">
    <property type="component" value="Unassembled WGS sequence"/>
</dbReference>
<evidence type="ECO:0000313" key="2">
    <source>
        <dbReference type="Proteomes" id="UP000234345"/>
    </source>
</evidence>
<accession>A0A7Z7IW98</accession>
<protein>
    <submittedName>
        <fullName evidence="1">Uncharacterized protein</fullName>
    </submittedName>
</protein>
<reference evidence="1 2" key="1">
    <citation type="submission" date="2017-10" db="EMBL/GenBank/DDBJ databases">
        <authorList>
            <person name="Regsiter A."/>
            <person name="William W."/>
        </authorList>
    </citation>
    <scope>NUCLEOTIDE SEQUENCE [LARGE SCALE GENOMIC DNA]</scope>
    <source>
        <strain evidence="1 2">CFBP6991</strain>
    </source>
</reference>
<dbReference type="EMBL" id="OCZC01000043">
    <property type="protein sequence ID" value="SOO22742.1"/>
    <property type="molecule type" value="Genomic_DNA"/>
</dbReference>
<gene>
    <name evidence="1" type="ORF">XFF6991_150506</name>
</gene>
<proteinExistence type="predicted"/>
<sequence>MPRCAATRGAWPVAPHRHTRDAQWPLASSALRMTLAAQHWLRAIGIEVAQNAMTHITLDNAVICYAPLAGLAMHITQRGHHHVPLSERS</sequence>
<evidence type="ECO:0000313" key="1">
    <source>
        <dbReference type="EMBL" id="SOO22742.1"/>
    </source>
</evidence>
<comment type="caution">
    <text evidence="1">The sequence shown here is derived from an EMBL/GenBank/DDBJ whole genome shotgun (WGS) entry which is preliminary data.</text>
</comment>
<organism evidence="1 2">
    <name type="scientific">Xanthomonas campestris pv. phaseoli</name>
    <dbReference type="NCBI Taxonomy" id="317013"/>
    <lineage>
        <taxon>Bacteria</taxon>
        <taxon>Pseudomonadati</taxon>
        <taxon>Pseudomonadota</taxon>
        <taxon>Gammaproteobacteria</taxon>
        <taxon>Lysobacterales</taxon>
        <taxon>Lysobacteraceae</taxon>
        <taxon>Xanthomonas</taxon>
    </lineage>
</organism>
<dbReference type="AlphaFoldDB" id="A0A7Z7IW98"/>
<name>A0A7Z7IW98_XANCH</name>